<dbReference type="KEGG" id="ggr:HKW67_09675"/>
<feature type="transmembrane region" description="Helical" evidence="1">
    <location>
        <begin position="323"/>
        <end position="341"/>
    </location>
</feature>
<dbReference type="PANTHER" id="PTHR38454">
    <property type="entry name" value="INTEGRAL MEMBRANE PROTEIN-RELATED"/>
    <property type="match status" value="1"/>
</dbReference>
<keyword evidence="1" id="KW-1133">Transmembrane helix</keyword>
<protein>
    <recommendedName>
        <fullName evidence="4">YfhO family protein</fullName>
    </recommendedName>
</protein>
<feature type="transmembrane region" description="Helical" evidence="1">
    <location>
        <begin position="31"/>
        <end position="48"/>
    </location>
</feature>
<name>A0A6M4IM44_9BACT</name>
<feature type="transmembrane region" description="Helical" evidence="1">
    <location>
        <begin position="348"/>
        <end position="367"/>
    </location>
</feature>
<dbReference type="AlphaFoldDB" id="A0A6M4IM44"/>
<gene>
    <name evidence="2" type="ORF">HKW67_09675</name>
</gene>
<keyword evidence="3" id="KW-1185">Reference proteome</keyword>
<keyword evidence="1" id="KW-0812">Transmembrane</keyword>
<reference evidence="2 3" key="1">
    <citation type="submission" date="2020-05" db="EMBL/GenBank/DDBJ databases">
        <title>Complete genome sequence of Gemmatimonas greenlandica TET16.</title>
        <authorList>
            <person name="Zeng Y."/>
        </authorList>
    </citation>
    <scope>NUCLEOTIDE SEQUENCE [LARGE SCALE GENOMIC DNA]</scope>
    <source>
        <strain evidence="2 3">TET16</strain>
    </source>
</reference>
<keyword evidence="1" id="KW-0472">Membrane</keyword>
<proteinExistence type="predicted"/>
<evidence type="ECO:0000313" key="2">
    <source>
        <dbReference type="EMBL" id="QJR35763.1"/>
    </source>
</evidence>
<feature type="transmembrane region" description="Helical" evidence="1">
    <location>
        <begin position="489"/>
        <end position="507"/>
    </location>
</feature>
<feature type="transmembrane region" description="Helical" evidence="1">
    <location>
        <begin position="109"/>
        <end position="130"/>
    </location>
</feature>
<dbReference type="PANTHER" id="PTHR38454:SF1">
    <property type="entry name" value="INTEGRAL MEMBRANE PROTEIN"/>
    <property type="match status" value="1"/>
</dbReference>
<feature type="transmembrane region" description="Helical" evidence="1">
    <location>
        <begin position="418"/>
        <end position="440"/>
    </location>
</feature>
<accession>A0A6M4IM44</accession>
<dbReference type="InterPro" id="IPR018580">
    <property type="entry name" value="Uncharacterised_YfhO"/>
</dbReference>
<dbReference type="Proteomes" id="UP000500938">
    <property type="component" value="Chromosome"/>
</dbReference>
<sequence>MPSANSTISTSPSAASPSAGPTRSYTLDHTLAFALCLGAAMLLLWPLLTGQMLFGGGRSDMFIAGYSFRLFGAESFLKDGAIPQWNPYLFGGLPYIAAMHGDIFYPTAWLRWIMPVDVAITLGMAIHFVLTGWFTYRFCRSLGLSWNASVIAGVAYELTGIVASQMSPGHDGKLFVSALTPLAFWTLLHAIRHAKLWCYGAFAFVVALIVLGHYHMAYFLLLALGLWAIYLAFFDAERPADLNPWKALGFSAIAVAVGGGITALQVMPFLEYIPFSPRAEGGPDTGWEFATSYALPPSEIFTLLLPQFNGVLDQYWGQNAIKFHTEYMGFLPLALAALALGDTARRRFVIAFGIGALFFLMLSFGGYTPFYRPFYELLPLVKKIRAMGMVFYLPAFMLCVLAGVGFDRLLARAVPMRTVLIVVGGAVAFALLGTVGGLQGLAESLAIPERIDAVAANAPYLQSGALRLLVFVVLGGAVLWAVAAGRIGARVATAALVAIVGLDLWSVDKQFYTFSPRASTLFADDAVTTYLKKVPAPYRVIDGGNSYGQSILMAYRIPNAMGYHGFQLRRYNELAGAKEGFRNLLTPNMFDLLSVRYIILPDTQPVPGFHQVVPPSPTAFGTTATLYESDVTPAYARVLPVSAKLTEEQGLATVIDPRFPISNVALLPDTSTATSPNATPPFPTPQVKATVTEWSAGKMRIALIGADAATSQLLVSENWYPDWHAEVDGKPGIVRRADHTLISVDVPPGAKDVRLWFDSPTYARGKMISVISLLLAAAMMFVPMFMTGGRKKTAKAA</sequence>
<evidence type="ECO:0000256" key="1">
    <source>
        <dbReference type="SAM" id="Phobius"/>
    </source>
</evidence>
<evidence type="ECO:0000313" key="3">
    <source>
        <dbReference type="Proteomes" id="UP000500938"/>
    </source>
</evidence>
<feature type="transmembrane region" description="Helical" evidence="1">
    <location>
        <begin position="387"/>
        <end position="406"/>
    </location>
</feature>
<feature type="transmembrane region" description="Helical" evidence="1">
    <location>
        <begin position="248"/>
        <end position="270"/>
    </location>
</feature>
<evidence type="ECO:0008006" key="4">
    <source>
        <dbReference type="Google" id="ProtNLM"/>
    </source>
</evidence>
<dbReference type="RefSeq" id="WP_171225193.1">
    <property type="nucleotide sequence ID" value="NZ_CP053085.1"/>
</dbReference>
<organism evidence="2 3">
    <name type="scientific">Gemmatimonas groenlandica</name>
    <dbReference type="NCBI Taxonomy" id="2732249"/>
    <lineage>
        <taxon>Bacteria</taxon>
        <taxon>Pseudomonadati</taxon>
        <taxon>Gemmatimonadota</taxon>
        <taxon>Gemmatimonadia</taxon>
        <taxon>Gemmatimonadales</taxon>
        <taxon>Gemmatimonadaceae</taxon>
        <taxon>Gemmatimonas</taxon>
    </lineage>
</organism>
<feature type="transmembrane region" description="Helical" evidence="1">
    <location>
        <begin position="174"/>
        <end position="191"/>
    </location>
</feature>
<feature type="transmembrane region" description="Helical" evidence="1">
    <location>
        <begin position="767"/>
        <end position="786"/>
    </location>
</feature>
<feature type="transmembrane region" description="Helical" evidence="1">
    <location>
        <begin position="196"/>
        <end position="212"/>
    </location>
</feature>
<feature type="transmembrane region" description="Helical" evidence="1">
    <location>
        <begin position="142"/>
        <end position="162"/>
    </location>
</feature>
<dbReference type="EMBL" id="CP053085">
    <property type="protein sequence ID" value="QJR35763.1"/>
    <property type="molecule type" value="Genomic_DNA"/>
</dbReference>
<feature type="transmembrane region" description="Helical" evidence="1">
    <location>
        <begin position="218"/>
        <end position="236"/>
    </location>
</feature>
<feature type="transmembrane region" description="Helical" evidence="1">
    <location>
        <begin position="460"/>
        <end position="482"/>
    </location>
</feature>